<dbReference type="PANTHER" id="PTHR33048">
    <property type="entry name" value="PTH11-LIKE INTEGRAL MEMBRANE PROTEIN (AFU_ORTHOLOGUE AFUA_5G11245)"/>
    <property type="match status" value="1"/>
</dbReference>
<evidence type="ECO:0000259" key="8">
    <source>
        <dbReference type="Pfam" id="PF20684"/>
    </source>
</evidence>
<evidence type="ECO:0000256" key="4">
    <source>
        <dbReference type="ARBA" id="ARBA00023136"/>
    </source>
</evidence>
<dbReference type="GeneID" id="63832347"/>
<organism evidence="9 10">
    <name type="scientific">Cryphonectria parasitica (strain ATCC 38755 / EP155)</name>
    <dbReference type="NCBI Taxonomy" id="660469"/>
    <lineage>
        <taxon>Eukaryota</taxon>
        <taxon>Fungi</taxon>
        <taxon>Dikarya</taxon>
        <taxon>Ascomycota</taxon>
        <taxon>Pezizomycotina</taxon>
        <taxon>Sordariomycetes</taxon>
        <taxon>Sordariomycetidae</taxon>
        <taxon>Diaporthales</taxon>
        <taxon>Cryphonectriaceae</taxon>
        <taxon>Cryphonectria-Endothia species complex</taxon>
        <taxon>Cryphonectria</taxon>
    </lineage>
</organism>
<keyword evidence="2 7" id="KW-0812">Transmembrane</keyword>
<name>A0A9P5CN39_CRYP1</name>
<dbReference type="GO" id="GO:0016020">
    <property type="term" value="C:membrane"/>
    <property type="evidence" value="ECO:0007669"/>
    <property type="project" value="UniProtKB-SubCell"/>
</dbReference>
<dbReference type="RefSeq" id="XP_040776010.1">
    <property type="nucleotide sequence ID" value="XM_040915218.1"/>
</dbReference>
<dbReference type="AlphaFoldDB" id="A0A9P5CN39"/>
<feature type="transmembrane region" description="Helical" evidence="7">
    <location>
        <begin position="237"/>
        <end position="258"/>
    </location>
</feature>
<feature type="transmembrane region" description="Helical" evidence="7">
    <location>
        <begin position="201"/>
        <end position="225"/>
    </location>
</feature>
<evidence type="ECO:0000256" key="2">
    <source>
        <dbReference type="ARBA" id="ARBA00022692"/>
    </source>
</evidence>
<feature type="transmembrane region" description="Helical" evidence="7">
    <location>
        <begin position="49"/>
        <end position="73"/>
    </location>
</feature>
<keyword evidence="10" id="KW-1185">Reference proteome</keyword>
<dbReference type="Proteomes" id="UP000803844">
    <property type="component" value="Unassembled WGS sequence"/>
</dbReference>
<comment type="caution">
    <text evidence="9">The sequence shown here is derived from an EMBL/GenBank/DDBJ whole genome shotgun (WGS) entry which is preliminary data.</text>
</comment>
<evidence type="ECO:0000256" key="1">
    <source>
        <dbReference type="ARBA" id="ARBA00004141"/>
    </source>
</evidence>
<dbReference type="PANTHER" id="PTHR33048:SF42">
    <property type="entry name" value="INTEGRAL MEMBRANE PROTEIN"/>
    <property type="match status" value="1"/>
</dbReference>
<comment type="subcellular location">
    <subcellularLocation>
        <location evidence="1">Membrane</location>
        <topology evidence="1">Multi-pass membrane protein</topology>
    </subcellularLocation>
</comment>
<keyword evidence="3 7" id="KW-1133">Transmembrane helix</keyword>
<sequence>MAPPAFMYRSDYRELAKSVYSASASITTVFLFTRLWARSTKYKGLWWDDYILIAAWACLLVAHGLCAAAPIYYHYNVLHLHPAGITTHLAGLSFMYVAVAISKTAFATTLLRLTAGRIRLVLWAIIIAMNTYTAVMVIQTWIDVCDSIEYPSMKSTCIPATTQAYIVLGNLAFLFVVDLTLTVLPWRMIKQVRFIPEKEKWGVAATMSLVGVSMPISIVKIVILSMVPLWEFGESDFTYGVIVFLCFLQAEAAVFIIAQSVPVIRILWHGSAAPSPRGTRQDESRKVTDTKPVGAAIQGTVRSIELVELPSGRIVAADSEEGRDFQGSQAAVGGEGVKQVTEQPTGEVSMEGHAAADEVHRLWADMGLSRRAYSTSPTPPPQLR</sequence>
<dbReference type="InterPro" id="IPR049326">
    <property type="entry name" value="Rhodopsin_dom_fungi"/>
</dbReference>
<dbReference type="InterPro" id="IPR052337">
    <property type="entry name" value="SAT4-like"/>
</dbReference>
<feature type="transmembrane region" description="Helical" evidence="7">
    <location>
        <begin position="93"/>
        <end position="113"/>
    </location>
</feature>
<evidence type="ECO:0000256" key="5">
    <source>
        <dbReference type="ARBA" id="ARBA00038359"/>
    </source>
</evidence>
<proteinExistence type="inferred from homology"/>
<dbReference type="Pfam" id="PF20684">
    <property type="entry name" value="Fung_rhodopsin"/>
    <property type="match status" value="1"/>
</dbReference>
<comment type="similarity">
    <text evidence="5">Belongs to the SAT4 family.</text>
</comment>
<feature type="transmembrane region" description="Helical" evidence="7">
    <location>
        <begin position="20"/>
        <end position="37"/>
    </location>
</feature>
<evidence type="ECO:0000256" key="6">
    <source>
        <dbReference type="SAM" id="MobiDB-lite"/>
    </source>
</evidence>
<gene>
    <name evidence="9" type="ORF">M406DRAFT_107000</name>
</gene>
<feature type="transmembrane region" description="Helical" evidence="7">
    <location>
        <begin position="162"/>
        <end position="189"/>
    </location>
</feature>
<dbReference type="OrthoDB" id="5417887at2759"/>
<protein>
    <recommendedName>
        <fullName evidence="8">Rhodopsin domain-containing protein</fullName>
    </recommendedName>
</protein>
<feature type="region of interest" description="Disordered" evidence="6">
    <location>
        <begin position="320"/>
        <end position="351"/>
    </location>
</feature>
<dbReference type="EMBL" id="MU032348">
    <property type="protein sequence ID" value="KAF3765049.1"/>
    <property type="molecule type" value="Genomic_DNA"/>
</dbReference>
<reference evidence="9" key="1">
    <citation type="journal article" date="2020" name="Phytopathology">
        <title>Genome sequence of the chestnut blight fungus Cryphonectria parasitica EP155: A fundamental resource for an archetypical invasive plant pathogen.</title>
        <authorList>
            <person name="Crouch J.A."/>
            <person name="Dawe A."/>
            <person name="Aerts A."/>
            <person name="Barry K."/>
            <person name="Churchill A.C.L."/>
            <person name="Grimwood J."/>
            <person name="Hillman B."/>
            <person name="Milgroom M.G."/>
            <person name="Pangilinan J."/>
            <person name="Smith M."/>
            <person name="Salamov A."/>
            <person name="Schmutz J."/>
            <person name="Yadav J."/>
            <person name="Grigoriev I.V."/>
            <person name="Nuss D."/>
        </authorList>
    </citation>
    <scope>NUCLEOTIDE SEQUENCE</scope>
    <source>
        <strain evidence="9">EP155</strain>
    </source>
</reference>
<keyword evidence="4 7" id="KW-0472">Membrane</keyword>
<evidence type="ECO:0000256" key="3">
    <source>
        <dbReference type="ARBA" id="ARBA00022989"/>
    </source>
</evidence>
<evidence type="ECO:0000313" key="9">
    <source>
        <dbReference type="EMBL" id="KAF3765049.1"/>
    </source>
</evidence>
<feature type="transmembrane region" description="Helical" evidence="7">
    <location>
        <begin position="120"/>
        <end position="142"/>
    </location>
</feature>
<evidence type="ECO:0000313" key="10">
    <source>
        <dbReference type="Proteomes" id="UP000803844"/>
    </source>
</evidence>
<accession>A0A9P5CN39</accession>
<evidence type="ECO:0000256" key="7">
    <source>
        <dbReference type="SAM" id="Phobius"/>
    </source>
</evidence>
<feature type="domain" description="Rhodopsin" evidence="8">
    <location>
        <begin position="34"/>
        <end position="268"/>
    </location>
</feature>